<evidence type="ECO:0000313" key="7">
    <source>
        <dbReference type="Proteomes" id="UP000503162"/>
    </source>
</evidence>
<proteinExistence type="predicted"/>
<dbReference type="SMART" id="SM00345">
    <property type="entry name" value="HTH_GNTR"/>
    <property type="match status" value="1"/>
</dbReference>
<dbReference type="EMBL" id="CP049989">
    <property type="protein sequence ID" value="QIM54875.1"/>
    <property type="molecule type" value="Genomic_DNA"/>
</dbReference>
<evidence type="ECO:0000256" key="1">
    <source>
        <dbReference type="ARBA" id="ARBA00023015"/>
    </source>
</evidence>
<evidence type="ECO:0000256" key="4">
    <source>
        <dbReference type="SAM" id="MobiDB-lite"/>
    </source>
</evidence>
<dbReference type="InterPro" id="IPR036390">
    <property type="entry name" value="WH_DNA-bd_sf"/>
</dbReference>
<dbReference type="KEGG" id="hcz:G9Q37_20510"/>
<dbReference type="AlphaFoldDB" id="A0A6G8IPA8"/>
<evidence type="ECO:0000313" key="6">
    <source>
        <dbReference type="EMBL" id="QIM54875.1"/>
    </source>
</evidence>
<gene>
    <name evidence="6" type="ORF">G9Q37_20510</name>
</gene>
<feature type="domain" description="HTH gntR-type" evidence="5">
    <location>
        <begin position="1"/>
        <end position="53"/>
    </location>
</feature>
<dbReference type="Pfam" id="PF07729">
    <property type="entry name" value="FCD"/>
    <property type="match status" value="1"/>
</dbReference>
<protein>
    <submittedName>
        <fullName evidence="6">GntR family transcriptional regulator</fullName>
    </submittedName>
</protein>
<keyword evidence="3" id="KW-0804">Transcription</keyword>
<dbReference type="InterPro" id="IPR011711">
    <property type="entry name" value="GntR_C"/>
</dbReference>
<evidence type="ECO:0000256" key="2">
    <source>
        <dbReference type="ARBA" id="ARBA00023125"/>
    </source>
</evidence>
<dbReference type="SMART" id="SM00895">
    <property type="entry name" value="FCD"/>
    <property type="match status" value="1"/>
</dbReference>
<dbReference type="InterPro" id="IPR036388">
    <property type="entry name" value="WH-like_DNA-bd_sf"/>
</dbReference>
<organism evidence="6 7">
    <name type="scientific">Hydrogenophaga crocea</name>
    <dbReference type="NCBI Taxonomy" id="2716225"/>
    <lineage>
        <taxon>Bacteria</taxon>
        <taxon>Pseudomonadati</taxon>
        <taxon>Pseudomonadota</taxon>
        <taxon>Betaproteobacteria</taxon>
        <taxon>Burkholderiales</taxon>
        <taxon>Comamonadaceae</taxon>
        <taxon>Hydrogenophaga</taxon>
    </lineage>
</organism>
<name>A0A6G8IPA8_9BURK</name>
<dbReference type="InterPro" id="IPR000524">
    <property type="entry name" value="Tscrpt_reg_HTH_GntR"/>
</dbReference>
<dbReference type="PROSITE" id="PS50949">
    <property type="entry name" value="HTH_GNTR"/>
    <property type="match status" value="1"/>
</dbReference>
<accession>A0A6G8IPA8</accession>
<dbReference type="PANTHER" id="PTHR43537:SF53">
    <property type="entry name" value="HTH-TYPE TRANSCRIPTIONAL REPRESSOR NANR"/>
    <property type="match status" value="1"/>
</dbReference>
<sequence length="211" mass="23671">MEHRLEPGQRLREEAMAAEFGVSRTVVRQALQRLAQDQVIELLHNRGARVPQPDEADARHVFEARRMVECEVARRLGGRLTPAQVAELEALARDELEADQRGDRPEAIRLSGEFHNALARMHGNPVYLRLLTGLMPTTSLLMAHFKRHGGQVCVAHRHVDLIGALRQGAAPAAAEMRRHLVELERSLTGPARRRRAPFDGYSEPSTEPDKP</sequence>
<dbReference type="Proteomes" id="UP000503162">
    <property type="component" value="Chromosome"/>
</dbReference>
<dbReference type="SUPFAM" id="SSF46785">
    <property type="entry name" value="Winged helix' DNA-binding domain"/>
    <property type="match status" value="1"/>
</dbReference>
<evidence type="ECO:0000256" key="3">
    <source>
        <dbReference type="ARBA" id="ARBA00023163"/>
    </source>
</evidence>
<dbReference type="Gene3D" id="1.10.10.10">
    <property type="entry name" value="Winged helix-like DNA-binding domain superfamily/Winged helix DNA-binding domain"/>
    <property type="match status" value="1"/>
</dbReference>
<evidence type="ECO:0000259" key="5">
    <source>
        <dbReference type="PROSITE" id="PS50949"/>
    </source>
</evidence>
<keyword evidence="2" id="KW-0238">DNA-binding</keyword>
<dbReference type="PANTHER" id="PTHR43537">
    <property type="entry name" value="TRANSCRIPTIONAL REGULATOR, GNTR FAMILY"/>
    <property type="match status" value="1"/>
</dbReference>
<dbReference type="Pfam" id="PF00392">
    <property type="entry name" value="GntR"/>
    <property type="match status" value="1"/>
</dbReference>
<reference evidence="6 7" key="1">
    <citation type="submission" date="2020-03" db="EMBL/GenBank/DDBJ databases">
        <title>Hydrogenophaga sp. nov. isolated from cyanobacterial mat.</title>
        <authorList>
            <person name="Thorat V."/>
            <person name="Kirdat K."/>
            <person name="Tiwarekar B."/>
            <person name="Costa E.D."/>
            <person name="Yadav A."/>
        </authorList>
    </citation>
    <scope>NUCLEOTIDE SEQUENCE [LARGE SCALE GENOMIC DNA]</scope>
    <source>
        <strain evidence="6 7">BA0156</strain>
    </source>
</reference>
<keyword evidence="1" id="KW-0805">Transcription regulation</keyword>
<dbReference type="GO" id="GO:0003700">
    <property type="term" value="F:DNA-binding transcription factor activity"/>
    <property type="evidence" value="ECO:0007669"/>
    <property type="project" value="InterPro"/>
</dbReference>
<dbReference type="Gene3D" id="1.20.120.530">
    <property type="entry name" value="GntR ligand-binding domain-like"/>
    <property type="match status" value="1"/>
</dbReference>
<dbReference type="GO" id="GO:0003677">
    <property type="term" value="F:DNA binding"/>
    <property type="evidence" value="ECO:0007669"/>
    <property type="project" value="UniProtKB-KW"/>
</dbReference>
<keyword evidence="7" id="KW-1185">Reference proteome</keyword>
<feature type="region of interest" description="Disordered" evidence="4">
    <location>
        <begin position="185"/>
        <end position="211"/>
    </location>
</feature>
<dbReference type="InterPro" id="IPR008920">
    <property type="entry name" value="TF_FadR/GntR_C"/>
</dbReference>
<dbReference type="SUPFAM" id="SSF48008">
    <property type="entry name" value="GntR ligand-binding domain-like"/>
    <property type="match status" value="1"/>
</dbReference>